<dbReference type="PROSITE" id="PS00108">
    <property type="entry name" value="PROTEIN_KINASE_ST"/>
    <property type="match status" value="1"/>
</dbReference>
<dbReference type="Gene3D" id="2.90.10.10">
    <property type="entry name" value="Bulb-type lectin domain"/>
    <property type="match status" value="1"/>
</dbReference>
<dbReference type="CDD" id="cd14066">
    <property type="entry name" value="STKc_IRAK"/>
    <property type="match status" value="1"/>
</dbReference>
<evidence type="ECO:0000256" key="18">
    <source>
        <dbReference type="PROSITE-ProRule" id="PRU10141"/>
    </source>
</evidence>
<feature type="region of interest" description="Disordered" evidence="19">
    <location>
        <begin position="799"/>
        <end position="824"/>
    </location>
</feature>
<evidence type="ECO:0000256" key="13">
    <source>
        <dbReference type="ARBA" id="ARBA00023180"/>
    </source>
</evidence>
<keyword evidence="13" id="KW-0325">Glycoprotein</keyword>
<dbReference type="GO" id="GO:0048544">
    <property type="term" value="P:recognition of pollen"/>
    <property type="evidence" value="ECO:0007669"/>
    <property type="project" value="InterPro"/>
</dbReference>
<dbReference type="InterPro" id="IPR000719">
    <property type="entry name" value="Prot_kinase_dom"/>
</dbReference>
<evidence type="ECO:0000256" key="17">
    <source>
        <dbReference type="PROSITE-ProRule" id="PRU00076"/>
    </source>
</evidence>
<evidence type="ECO:0000259" key="25">
    <source>
        <dbReference type="PROSITE" id="PS50948"/>
    </source>
</evidence>
<dbReference type="InterPro" id="IPR024171">
    <property type="entry name" value="SRK-like_kinase"/>
</dbReference>
<keyword evidence="3 16" id="KW-0723">Serine/threonine-protein kinase</keyword>
<evidence type="ECO:0000256" key="3">
    <source>
        <dbReference type="ARBA" id="ARBA00022527"/>
    </source>
</evidence>
<dbReference type="GO" id="GO:0005524">
    <property type="term" value="F:ATP binding"/>
    <property type="evidence" value="ECO:0007669"/>
    <property type="project" value="UniProtKB-UniRule"/>
</dbReference>
<gene>
    <name evidence="26" type="ORF">RND81_04G069800</name>
</gene>
<dbReference type="PANTHER" id="PTHR27002:SF1082">
    <property type="entry name" value="OS06G0693000 PROTEIN"/>
    <property type="match status" value="1"/>
</dbReference>
<dbReference type="SMART" id="SM00108">
    <property type="entry name" value="B_lectin"/>
    <property type="match status" value="1"/>
</dbReference>
<keyword evidence="11 20" id="KW-0472">Membrane</keyword>
<dbReference type="InterPro" id="IPR001480">
    <property type="entry name" value="Bulb-type_lectin_dom"/>
</dbReference>
<dbReference type="InterPro" id="IPR011009">
    <property type="entry name" value="Kinase-like_dom_sf"/>
</dbReference>
<evidence type="ECO:0000259" key="22">
    <source>
        <dbReference type="PROSITE" id="PS50011"/>
    </source>
</evidence>
<evidence type="ECO:0000259" key="23">
    <source>
        <dbReference type="PROSITE" id="PS50026"/>
    </source>
</evidence>
<dbReference type="EMBL" id="JBDFQZ010000004">
    <property type="protein sequence ID" value="KAK9733472.1"/>
    <property type="molecule type" value="Genomic_DNA"/>
</dbReference>
<dbReference type="InterPro" id="IPR008271">
    <property type="entry name" value="Ser/Thr_kinase_AS"/>
</dbReference>
<keyword evidence="10 20" id="KW-1133">Transmembrane helix</keyword>
<dbReference type="PROSITE" id="PS00107">
    <property type="entry name" value="PROTEIN_KINASE_ATP"/>
    <property type="match status" value="1"/>
</dbReference>
<feature type="domain" description="Bulb-type lectin" evidence="24">
    <location>
        <begin position="23"/>
        <end position="146"/>
    </location>
</feature>
<dbReference type="Gene3D" id="1.10.510.10">
    <property type="entry name" value="Transferase(Phosphotransferase) domain 1"/>
    <property type="match status" value="1"/>
</dbReference>
<comment type="caution">
    <text evidence="17">Lacks conserved residue(s) required for the propagation of feature annotation.</text>
</comment>
<dbReference type="InterPro" id="IPR036426">
    <property type="entry name" value="Bulb-type_lectin_dom_sf"/>
</dbReference>
<dbReference type="InterPro" id="IPR000858">
    <property type="entry name" value="S_locus_glycoprot_dom"/>
</dbReference>
<dbReference type="Pfam" id="PF08276">
    <property type="entry name" value="PAN_2"/>
    <property type="match status" value="1"/>
</dbReference>
<keyword evidence="27" id="KW-1185">Reference proteome</keyword>
<feature type="binding site" evidence="18">
    <location>
        <position position="536"/>
    </location>
    <ligand>
        <name>ATP</name>
        <dbReference type="ChEBI" id="CHEBI:30616"/>
    </ligand>
</feature>
<feature type="domain" description="EGF-like" evidence="23">
    <location>
        <begin position="289"/>
        <end position="325"/>
    </location>
</feature>
<dbReference type="SUPFAM" id="SSF51110">
    <property type="entry name" value="alpha-D-mannose-specific plant lectins"/>
    <property type="match status" value="1"/>
</dbReference>
<evidence type="ECO:0000256" key="12">
    <source>
        <dbReference type="ARBA" id="ARBA00023157"/>
    </source>
</evidence>
<keyword evidence="12" id="KW-1015">Disulfide bond</keyword>
<dbReference type="GO" id="GO:0005886">
    <property type="term" value="C:plasma membrane"/>
    <property type="evidence" value="ECO:0007669"/>
    <property type="project" value="UniProtKB-SubCell"/>
</dbReference>
<evidence type="ECO:0000256" key="7">
    <source>
        <dbReference type="ARBA" id="ARBA00022741"/>
    </source>
</evidence>
<evidence type="ECO:0000313" key="26">
    <source>
        <dbReference type="EMBL" id="KAK9733471.1"/>
    </source>
</evidence>
<dbReference type="PROSITE" id="PS50011">
    <property type="entry name" value="PROTEIN_KINASE_DOM"/>
    <property type="match status" value="1"/>
</dbReference>
<keyword evidence="17" id="KW-0245">EGF-like domain</keyword>
<feature type="transmembrane region" description="Helical" evidence="20">
    <location>
        <begin position="436"/>
        <end position="459"/>
    </location>
</feature>
<keyword evidence="5 20" id="KW-0812">Transmembrane</keyword>
<comment type="catalytic activity">
    <reaction evidence="15 16">
        <text>L-seryl-[protein] + ATP = O-phospho-L-seryl-[protein] + ADP + H(+)</text>
        <dbReference type="Rhea" id="RHEA:17989"/>
        <dbReference type="Rhea" id="RHEA-COMP:9863"/>
        <dbReference type="Rhea" id="RHEA-COMP:11604"/>
        <dbReference type="ChEBI" id="CHEBI:15378"/>
        <dbReference type="ChEBI" id="CHEBI:29999"/>
        <dbReference type="ChEBI" id="CHEBI:30616"/>
        <dbReference type="ChEBI" id="CHEBI:83421"/>
        <dbReference type="ChEBI" id="CHEBI:456216"/>
        <dbReference type="EC" id="2.7.11.1"/>
    </reaction>
</comment>
<keyword evidence="8 16" id="KW-0418">Kinase</keyword>
<dbReference type="EMBL" id="JBDFQZ010000004">
    <property type="protein sequence ID" value="KAK9733470.1"/>
    <property type="molecule type" value="Genomic_DNA"/>
</dbReference>
<dbReference type="Proteomes" id="UP001443914">
    <property type="component" value="Unassembled WGS sequence"/>
</dbReference>
<evidence type="ECO:0000256" key="16">
    <source>
        <dbReference type="PIRNR" id="PIRNR000641"/>
    </source>
</evidence>
<dbReference type="Pfam" id="PF00954">
    <property type="entry name" value="S_locus_glycop"/>
    <property type="match status" value="1"/>
</dbReference>
<dbReference type="Pfam" id="PF11883">
    <property type="entry name" value="DUF3403"/>
    <property type="match status" value="1"/>
</dbReference>
<feature type="compositionally biased region" description="Low complexity" evidence="19">
    <location>
        <begin position="804"/>
        <end position="817"/>
    </location>
</feature>
<feature type="chain" id="PRO_5044717949" description="Receptor-like serine/threonine-protein kinase" evidence="21">
    <location>
        <begin position="24"/>
        <end position="824"/>
    </location>
</feature>
<dbReference type="EMBL" id="JBDFQZ010000004">
    <property type="protein sequence ID" value="KAK9733471.1"/>
    <property type="molecule type" value="Genomic_DNA"/>
</dbReference>
<evidence type="ECO:0000256" key="14">
    <source>
        <dbReference type="ARBA" id="ARBA00047899"/>
    </source>
</evidence>
<evidence type="ECO:0000256" key="1">
    <source>
        <dbReference type="ARBA" id="ARBA00004251"/>
    </source>
</evidence>
<keyword evidence="9 16" id="KW-0067">ATP-binding</keyword>
<dbReference type="FunFam" id="1.10.510.10:FF:000467">
    <property type="entry name" value="Liguleless narrow1"/>
    <property type="match status" value="1"/>
</dbReference>
<dbReference type="EC" id="2.7.11.1" evidence="16"/>
<evidence type="ECO:0000256" key="2">
    <source>
        <dbReference type="ARBA" id="ARBA00022475"/>
    </source>
</evidence>
<keyword evidence="6 21" id="KW-0732">Signal</keyword>
<name>A0AAW1LJE2_SAPOF</name>
<evidence type="ECO:0000256" key="19">
    <source>
        <dbReference type="SAM" id="MobiDB-lite"/>
    </source>
</evidence>
<keyword evidence="2" id="KW-1003">Cell membrane</keyword>
<reference evidence="26 27" key="1">
    <citation type="submission" date="2024-03" db="EMBL/GenBank/DDBJ databases">
        <title>WGS assembly of Saponaria officinalis var. Norfolk2.</title>
        <authorList>
            <person name="Jenkins J."/>
            <person name="Shu S."/>
            <person name="Grimwood J."/>
            <person name="Barry K."/>
            <person name="Goodstein D."/>
            <person name="Schmutz J."/>
            <person name="Leebens-Mack J."/>
            <person name="Osbourn A."/>
        </authorList>
    </citation>
    <scope>NUCLEOTIDE SEQUENCE [LARGE SCALE GENOMIC DNA]</scope>
    <source>
        <strain evidence="27">cv. Norfolk2</strain>
        <strain evidence="26">JIC</strain>
        <tissue evidence="26">Leaf</tissue>
    </source>
</reference>
<dbReference type="PROSITE" id="PS50948">
    <property type="entry name" value="PAN"/>
    <property type="match status" value="1"/>
</dbReference>
<dbReference type="SMART" id="SM00220">
    <property type="entry name" value="S_TKc"/>
    <property type="match status" value="1"/>
</dbReference>
<dbReference type="PANTHER" id="PTHR27002">
    <property type="entry name" value="RECEPTOR-LIKE SERINE/THREONINE-PROTEIN KINASE SD1-8"/>
    <property type="match status" value="1"/>
</dbReference>
<feature type="signal peptide" evidence="21">
    <location>
        <begin position="1"/>
        <end position="23"/>
    </location>
</feature>
<sequence length="824" mass="93210">MLWTYILLIYSCTCFPFPKGIFAANVSTVQLLKDPETLVSENGNYKLGFFSPPNSKNRYLGIWYNNVSPTYYVWVANRNNPLTDSSGVLIVSEEGDVQVTNGNKDVLWSLNLTRAAQNTTRSIKLLNSGDLNVLDHEIHDSSDNGTVLWRSFDYPTDSLLPNMKIAMNEIDLQRLYAWKSASDPSVGRYSLGLDSSNHPQMVIWDGNRRHYRSGPWNGNVFLGMRYADPTADYADTYIQKDDTGDGVKLVYTGATNLTFSHYAFNYNGSLSEVCWDSGSKSWTTLYQDPIDECDFYGKCGAFGACNSGRAPICRCLKGFVPKNAGEWSRGNWTSGCVRNTPLQCGIKGRDQDGFLLLGTVKLPDLEEWLSVLNQNDCRNQCLQNCSCLAYAYDAGAGCMYWSKELIDIQEFTSGGINLYLRLASSELRNKKRKKEIIIATSVILGTSLITLFIVFLWLWSSRRKEKEAKRKHILETIKYNNDKTDPKTKCEELPFFEFGILVDATLNFNISNKLGQGGFGQVYKGKFKDGQEIAVKRLSAASGQGLEEFRNEVIVISRLQHMNLVKLIGFCVEGEEKLLVYEYMPNKSLSAFLFDPTKREILDWRKRLLIIEGICRGLIYLHRDSRLRIIHRDLKASNILLDEELNPKISDFGMARIFKHGQDRDETRRVVGTYGYMAPEYAMEGHFSEKSDVYSFGVLLLEIVSGRRNSSFWFEEESLTLVGYVWKLWIEGEALSIIDPTISDPNYTEEIKRSIQVGLLCVQEGVKERPSTSTVMSMLSSDIDSLPRPKQPGFYRRLNVTDDGSSQHQSSGGNNMSITALSAR</sequence>
<comment type="similarity">
    <text evidence="16">Belongs to the protein kinase superfamily. Ser/Thr protein kinase family.</text>
</comment>
<evidence type="ECO:0000259" key="24">
    <source>
        <dbReference type="PROSITE" id="PS50927"/>
    </source>
</evidence>
<evidence type="ECO:0000256" key="21">
    <source>
        <dbReference type="SAM" id="SignalP"/>
    </source>
</evidence>
<dbReference type="PIRSF" id="PIRSF000641">
    <property type="entry name" value="SRK"/>
    <property type="match status" value="1"/>
</dbReference>
<evidence type="ECO:0000256" key="9">
    <source>
        <dbReference type="ARBA" id="ARBA00022840"/>
    </source>
</evidence>
<dbReference type="GO" id="GO:0004674">
    <property type="term" value="F:protein serine/threonine kinase activity"/>
    <property type="evidence" value="ECO:0007669"/>
    <property type="project" value="UniProtKB-KW"/>
</dbReference>
<dbReference type="Pfam" id="PF07714">
    <property type="entry name" value="PK_Tyr_Ser-Thr"/>
    <property type="match status" value="1"/>
</dbReference>
<dbReference type="SMART" id="SM00473">
    <property type="entry name" value="PAN_AP"/>
    <property type="match status" value="1"/>
</dbReference>
<evidence type="ECO:0000256" key="8">
    <source>
        <dbReference type="ARBA" id="ARBA00022777"/>
    </source>
</evidence>
<accession>A0AAW1LJE2</accession>
<dbReference type="InterPro" id="IPR000742">
    <property type="entry name" value="EGF"/>
</dbReference>
<evidence type="ECO:0000256" key="11">
    <source>
        <dbReference type="ARBA" id="ARBA00023136"/>
    </source>
</evidence>
<evidence type="ECO:0000256" key="15">
    <source>
        <dbReference type="ARBA" id="ARBA00048679"/>
    </source>
</evidence>
<dbReference type="AlphaFoldDB" id="A0AAW1LJE2"/>
<evidence type="ECO:0000256" key="10">
    <source>
        <dbReference type="ARBA" id="ARBA00022989"/>
    </source>
</evidence>
<dbReference type="CDD" id="cd01098">
    <property type="entry name" value="PAN_AP_plant"/>
    <property type="match status" value="1"/>
</dbReference>
<proteinExistence type="inferred from homology"/>
<comment type="subcellular location">
    <subcellularLocation>
        <location evidence="1">Cell membrane</location>
        <topology evidence="1">Single-pass type I membrane protein</topology>
    </subcellularLocation>
</comment>
<feature type="domain" description="Protein kinase" evidence="22">
    <location>
        <begin position="508"/>
        <end position="794"/>
    </location>
</feature>
<protein>
    <recommendedName>
        <fullName evidence="16">Receptor-like serine/threonine-protein kinase</fullName>
        <ecNumber evidence="16">2.7.11.1</ecNumber>
    </recommendedName>
</protein>
<dbReference type="FunFam" id="3.30.200.20:FF:000195">
    <property type="entry name" value="G-type lectin S-receptor-like serine/threonine-protein kinase"/>
    <property type="match status" value="1"/>
</dbReference>
<dbReference type="InterPro" id="IPR003609">
    <property type="entry name" value="Pan_app"/>
</dbReference>
<dbReference type="Gene3D" id="3.30.200.20">
    <property type="entry name" value="Phosphorylase Kinase, domain 1"/>
    <property type="match status" value="1"/>
</dbReference>
<dbReference type="InterPro" id="IPR021820">
    <property type="entry name" value="S-locus_recpt_kinase_C"/>
</dbReference>
<keyword evidence="4 16" id="KW-0808">Transferase</keyword>
<dbReference type="InterPro" id="IPR017441">
    <property type="entry name" value="Protein_kinase_ATP_BS"/>
</dbReference>
<dbReference type="Pfam" id="PF01453">
    <property type="entry name" value="B_lectin"/>
    <property type="match status" value="1"/>
</dbReference>
<dbReference type="PROSITE" id="PS50927">
    <property type="entry name" value="BULB_LECTIN"/>
    <property type="match status" value="1"/>
</dbReference>
<evidence type="ECO:0000256" key="6">
    <source>
        <dbReference type="ARBA" id="ARBA00022729"/>
    </source>
</evidence>
<feature type="domain" description="Apple" evidence="25">
    <location>
        <begin position="344"/>
        <end position="423"/>
    </location>
</feature>
<dbReference type="InterPro" id="IPR001245">
    <property type="entry name" value="Ser-Thr/Tyr_kinase_cat_dom"/>
</dbReference>
<comment type="caution">
    <text evidence="26">The sequence shown here is derived from an EMBL/GenBank/DDBJ whole genome shotgun (WGS) entry which is preliminary data.</text>
</comment>
<organism evidence="26 27">
    <name type="scientific">Saponaria officinalis</name>
    <name type="common">Common soapwort</name>
    <name type="synonym">Lychnis saponaria</name>
    <dbReference type="NCBI Taxonomy" id="3572"/>
    <lineage>
        <taxon>Eukaryota</taxon>
        <taxon>Viridiplantae</taxon>
        <taxon>Streptophyta</taxon>
        <taxon>Embryophyta</taxon>
        <taxon>Tracheophyta</taxon>
        <taxon>Spermatophyta</taxon>
        <taxon>Magnoliopsida</taxon>
        <taxon>eudicotyledons</taxon>
        <taxon>Gunneridae</taxon>
        <taxon>Pentapetalae</taxon>
        <taxon>Caryophyllales</taxon>
        <taxon>Caryophyllaceae</taxon>
        <taxon>Caryophylleae</taxon>
        <taxon>Saponaria</taxon>
    </lineage>
</organism>
<evidence type="ECO:0000313" key="27">
    <source>
        <dbReference type="Proteomes" id="UP001443914"/>
    </source>
</evidence>
<keyword evidence="7 16" id="KW-0547">Nucleotide-binding</keyword>
<evidence type="ECO:0000256" key="4">
    <source>
        <dbReference type="ARBA" id="ARBA00022679"/>
    </source>
</evidence>
<comment type="catalytic activity">
    <reaction evidence="14 16">
        <text>L-threonyl-[protein] + ATP = O-phospho-L-threonyl-[protein] + ADP + H(+)</text>
        <dbReference type="Rhea" id="RHEA:46608"/>
        <dbReference type="Rhea" id="RHEA-COMP:11060"/>
        <dbReference type="Rhea" id="RHEA-COMP:11605"/>
        <dbReference type="ChEBI" id="CHEBI:15378"/>
        <dbReference type="ChEBI" id="CHEBI:30013"/>
        <dbReference type="ChEBI" id="CHEBI:30616"/>
        <dbReference type="ChEBI" id="CHEBI:61977"/>
        <dbReference type="ChEBI" id="CHEBI:456216"/>
        <dbReference type="EC" id="2.7.11.1"/>
    </reaction>
</comment>
<evidence type="ECO:0000256" key="20">
    <source>
        <dbReference type="SAM" id="Phobius"/>
    </source>
</evidence>
<dbReference type="FunFam" id="2.90.10.10:FF:000005">
    <property type="entry name" value="G-type lectin S-receptor-like serine/threonine-protein kinase"/>
    <property type="match status" value="1"/>
</dbReference>
<dbReference type="CDD" id="cd00028">
    <property type="entry name" value="B_lectin"/>
    <property type="match status" value="1"/>
</dbReference>
<dbReference type="PROSITE" id="PS50026">
    <property type="entry name" value="EGF_3"/>
    <property type="match status" value="1"/>
</dbReference>
<evidence type="ECO:0000256" key="5">
    <source>
        <dbReference type="ARBA" id="ARBA00022692"/>
    </source>
</evidence>
<dbReference type="SUPFAM" id="SSF56112">
    <property type="entry name" value="Protein kinase-like (PK-like)"/>
    <property type="match status" value="1"/>
</dbReference>